<comment type="caution">
    <text evidence="1">The sequence shown here is derived from an EMBL/GenBank/DDBJ whole genome shotgun (WGS) entry which is preliminary data.</text>
</comment>
<dbReference type="Proteomes" id="UP001153331">
    <property type="component" value="Unassembled WGS sequence"/>
</dbReference>
<reference evidence="1" key="1">
    <citation type="submission" date="2022-11" db="EMBL/GenBank/DDBJ databases">
        <title>Genome Sequence of Boeremia exigua.</title>
        <authorList>
            <person name="Buettner E."/>
        </authorList>
    </citation>
    <scope>NUCLEOTIDE SEQUENCE</scope>
    <source>
        <strain evidence="1">CU02</strain>
    </source>
</reference>
<proteinExistence type="predicted"/>
<accession>A0ACC2IVJ7</accession>
<evidence type="ECO:0000313" key="2">
    <source>
        <dbReference type="Proteomes" id="UP001153331"/>
    </source>
</evidence>
<protein>
    <submittedName>
        <fullName evidence="1">Uncharacterized protein</fullName>
    </submittedName>
</protein>
<name>A0ACC2IVJ7_9PLEO</name>
<organism evidence="1 2">
    <name type="scientific">Boeremia exigua</name>
    <dbReference type="NCBI Taxonomy" id="749465"/>
    <lineage>
        <taxon>Eukaryota</taxon>
        <taxon>Fungi</taxon>
        <taxon>Dikarya</taxon>
        <taxon>Ascomycota</taxon>
        <taxon>Pezizomycotina</taxon>
        <taxon>Dothideomycetes</taxon>
        <taxon>Pleosporomycetidae</taxon>
        <taxon>Pleosporales</taxon>
        <taxon>Pleosporineae</taxon>
        <taxon>Didymellaceae</taxon>
        <taxon>Boeremia</taxon>
    </lineage>
</organism>
<keyword evidence="2" id="KW-1185">Reference proteome</keyword>
<sequence>MRVLQTTFSLALFLSGLASAAGTCTKSGSLSWPPVGDCATPGKFDTIVQNCRACCMNDAPCFQSCLKAGGLARRGAASETSLGVIPEVRGLEKRIDLTCAVNEGCYQFTDGSLLCLSLGTGLYHDDVGGNGDYYSGEYTGPDGKVQTGTSTATATESIRSSSPTAQGTRSTTVVQTTSAAPASVSASSAAAPANPSSSSAAAPAMAGLDHRGSVKAGLLGLLVGLAL</sequence>
<gene>
    <name evidence="1" type="ORF">OPT61_g67</name>
</gene>
<evidence type="ECO:0000313" key="1">
    <source>
        <dbReference type="EMBL" id="KAJ8119097.1"/>
    </source>
</evidence>
<dbReference type="EMBL" id="JAPHNI010000002">
    <property type="protein sequence ID" value="KAJ8119097.1"/>
    <property type="molecule type" value="Genomic_DNA"/>
</dbReference>